<feature type="compositionally biased region" description="Basic and acidic residues" evidence="1">
    <location>
        <begin position="179"/>
        <end position="193"/>
    </location>
</feature>
<protein>
    <submittedName>
        <fullName evidence="2">Uncharacterized protein</fullName>
    </submittedName>
</protein>
<dbReference type="InParanoid" id="G0MI26"/>
<evidence type="ECO:0000256" key="1">
    <source>
        <dbReference type="SAM" id="MobiDB-lite"/>
    </source>
</evidence>
<keyword evidence="3" id="KW-1185">Reference proteome</keyword>
<feature type="compositionally biased region" description="Polar residues" evidence="1">
    <location>
        <begin position="160"/>
        <end position="177"/>
    </location>
</feature>
<proteinExistence type="predicted"/>
<accession>G0MI26</accession>
<feature type="compositionally biased region" description="Basic and acidic residues" evidence="1">
    <location>
        <begin position="209"/>
        <end position="222"/>
    </location>
</feature>
<dbReference type="OMA" id="WDDAKFR"/>
<dbReference type="eggNOG" id="ENOG502THW7">
    <property type="taxonomic scope" value="Eukaryota"/>
</dbReference>
<evidence type="ECO:0000313" key="3">
    <source>
        <dbReference type="Proteomes" id="UP000008068"/>
    </source>
</evidence>
<organism evidence="3">
    <name type="scientific">Caenorhabditis brenneri</name>
    <name type="common">Nematode worm</name>
    <dbReference type="NCBI Taxonomy" id="135651"/>
    <lineage>
        <taxon>Eukaryota</taxon>
        <taxon>Metazoa</taxon>
        <taxon>Ecdysozoa</taxon>
        <taxon>Nematoda</taxon>
        <taxon>Chromadorea</taxon>
        <taxon>Rhabditida</taxon>
        <taxon>Rhabditina</taxon>
        <taxon>Rhabditomorpha</taxon>
        <taxon>Rhabditoidea</taxon>
        <taxon>Rhabditidae</taxon>
        <taxon>Peloderinae</taxon>
        <taxon>Caenorhabditis</taxon>
    </lineage>
</organism>
<dbReference type="OrthoDB" id="5872417at2759"/>
<gene>
    <name evidence="2" type="ORF">CAEBREN_10720</name>
</gene>
<dbReference type="EMBL" id="GL379795">
    <property type="protein sequence ID" value="EGT59353.1"/>
    <property type="molecule type" value="Genomic_DNA"/>
</dbReference>
<dbReference type="HOGENOM" id="CLU_1246326_0_0_1"/>
<name>G0MI26_CAEBE</name>
<feature type="region of interest" description="Disordered" evidence="1">
    <location>
        <begin position="157"/>
        <end position="222"/>
    </location>
</feature>
<dbReference type="FunCoup" id="G0MI26">
    <property type="interactions" value="386"/>
</dbReference>
<reference evidence="3" key="1">
    <citation type="submission" date="2011-07" db="EMBL/GenBank/DDBJ databases">
        <authorList>
            <consortium name="Caenorhabditis brenneri Sequencing and Analysis Consortium"/>
            <person name="Wilson R.K."/>
        </authorList>
    </citation>
    <scope>NUCLEOTIDE SEQUENCE [LARGE SCALE GENOMIC DNA]</scope>
    <source>
        <strain evidence="3">PB2801</strain>
    </source>
</reference>
<dbReference type="Proteomes" id="UP000008068">
    <property type="component" value="Unassembled WGS sequence"/>
</dbReference>
<sequence length="222" mass="25230">MYREMLKQGMDIYCDKWPCDRECGKFHKPFLNTTKLRRMETLSEAADQGPSTSKKEEAKGIFEEIMEAAARKDSQNFIPPSLPPLPAEFQSMTLGHEVKRQSTKGADTTMIHFDNPVWDDAKFRQQLLDSDDENFSLAAAPYIMADEDTLDDILRDTQHESGSNPIQHFQSDETILSSDDEHGNLSNERRGEGRGSSSTQNLLGRPKTKKPEVKYEKSILDL</sequence>
<evidence type="ECO:0000313" key="2">
    <source>
        <dbReference type="EMBL" id="EGT59353.1"/>
    </source>
</evidence>
<dbReference type="AlphaFoldDB" id="G0MI26"/>